<feature type="domain" description="FAD dependent oxidoreductase" evidence="1">
    <location>
        <begin position="64"/>
        <end position="472"/>
    </location>
</feature>
<evidence type="ECO:0000259" key="1">
    <source>
        <dbReference type="Pfam" id="PF01266"/>
    </source>
</evidence>
<evidence type="ECO:0000313" key="2">
    <source>
        <dbReference type="EMBL" id="KAB8302183.1"/>
    </source>
</evidence>
<proteinExistence type="predicted"/>
<dbReference type="InterPro" id="IPR036188">
    <property type="entry name" value="FAD/NAD-bd_sf"/>
</dbReference>
<name>A0A5N6KEK8_MONLA</name>
<comment type="caution">
    <text evidence="2">The sequence shown here is derived from an EMBL/GenBank/DDBJ whole genome shotgun (WGS) entry which is preliminary data.</text>
</comment>
<accession>A0A5N6KEK8</accession>
<dbReference type="InterPro" id="IPR006076">
    <property type="entry name" value="FAD-dep_OxRdtase"/>
</dbReference>
<keyword evidence="3" id="KW-1185">Reference proteome</keyword>
<dbReference type="SUPFAM" id="SSF51905">
    <property type="entry name" value="FAD/NAD(P)-binding domain"/>
    <property type="match status" value="1"/>
</dbReference>
<dbReference type="PANTHER" id="PTHR13847">
    <property type="entry name" value="SARCOSINE DEHYDROGENASE-RELATED"/>
    <property type="match status" value="1"/>
</dbReference>
<dbReference type="OrthoDB" id="429143at2759"/>
<sequence length="516" mass="55998">MSFIVPQFRSPYIPQPTRQQALDRVFADPGIPDPVYTTQSFWMQTPHPTIARTQSEHLPQTTEYLIIGSGITGTSVAQTLLEGLAKASPPPSDDHPPSIPRVVMLEARQSCSGATGRNGGHILETGEDYAEMKGRLGKDAAIKVHRLRMAHLEALLASAESLGLTEETQVRKVRFLSVYFHEDAWAEMRKCIEIFMADMPEDSKGWGFIGADELATEFGIENAAGAVTGIAGAMWPYKFVTGLLAHLREKFRSDFALETNTGVSDIRPGQGGFEVVTPRGTIKAKHVIHCTNAHIGHLVPGLKGCIFPIVGQMSAQPPGDNFKHQSQHSWIFNYDRGYDYLTQLPVGSASDGEMMLGGGFARTQGGGIQCTGVSTDSEIDMYANMHLRGVLGSIFGPESWGVVRGPAVKAMWTGNMGFSTDGLPWVGKLSESLTGRKMDTTNATPGAEWAAAAFSGEGMVHAWLSGKGLAEMILSHDDREGGFSIPDWFPEAMVISEERLTAARLERDAKPAHDII</sequence>
<evidence type="ECO:0000313" key="3">
    <source>
        <dbReference type="Proteomes" id="UP000326757"/>
    </source>
</evidence>
<protein>
    <recommendedName>
        <fullName evidence="1">FAD dependent oxidoreductase domain-containing protein</fullName>
    </recommendedName>
</protein>
<reference evidence="2 3" key="1">
    <citation type="submission" date="2019-06" db="EMBL/GenBank/DDBJ databases">
        <title>Genome Sequence of the Brown Rot Fungal Pathogen Monilinia laxa.</title>
        <authorList>
            <person name="De Miccolis Angelini R.M."/>
            <person name="Landi L."/>
            <person name="Abate D."/>
            <person name="Pollastro S."/>
            <person name="Romanazzi G."/>
            <person name="Faretra F."/>
        </authorList>
    </citation>
    <scope>NUCLEOTIDE SEQUENCE [LARGE SCALE GENOMIC DNA]</scope>
    <source>
        <strain evidence="2 3">Mlax316</strain>
    </source>
</reference>
<dbReference type="Pfam" id="PF01266">
    <property type="entry name" value="DAO"/>
    <property type="match status" value="1"/>
</dbReference>
<dbReference type="EMBL" id="VIGI01000003">
    <property type="protein sequence ID" value="KAB8302183.1"/>
    <property type="molecule type" value="Genomic_DNA"/>
</dbReference>
<dbReference type="Gene3D" id="3.30.9.10">
    <property type="entry name" value="D-Amino Acid Oxidase, subunit A, domain 2"/>
    <property type="match status" value="1"/>
</dbReference>
<dbReference type="Gene3D" id="3.50.50.60">
    <property type="entry name" value="FAD/NAD(P)-binding domain"/>
    <property type="match status" value="1"/>
</dbReference>
<dbReference type="Proteomes" id="UP000326757">
    <property type="component" value="Unassembled WGS sequence"/>
</dbReference>
<organism evidence="2 3">
    <name type="scientific">Monilinia laxa</name>
    <name type="common">Brown rot fungus</name>
    <name type="synonym">Sclerotinia laxa</name>
    <dbReference type="NCBI Taxonomy" id="61186"/>
    <lineage>
        <taxon>Eukaryota</taxon>
        <taxon>Fungi</taxon>
        <taxon>Dikarya</taxon>
        <taxon>Ascomycota</taxon>
        <taxon>Pezizomycotina</taxon>
        <taxon>Leotiomycetes</taxon>
        <taxon>Helotiales</taxon>
        <taxon>Sclerotiniaceae</taxon>
        <taxon>Monilinia</taxon>
    </lineage>
</organism>
<gene>
    <name evidence="2" type="ORF">EYC80_005629</name>
</gene>
<dbReference type="PANTHER" id="PTHR13847:SF213">
    <property type="entry name" value="DEPENDENT OXIDOREDUCTASE, PUTATIVE-RELATED"/>
    <property type="match status" value="1"/>
</dbReference>
<dbReference type="AlphaFoldDB" id="A0A5N6KEK8"/>
<dbReference type="GO" id="GO:0005737">
    <property type="term" value="C:cytoplasm"/>
    <property type="evidence" value="ECO:0007669"/>
    <property type="project" value="TreeGrafter"/>
</dbReference>